<dbReference type="SMART" id="SM01017">
    <property type="entry name" value="Arrestin_C"/>
    <property type="match status" value="1"/>
</dbReference>
<dbReference type="Proteomes" id="UP000614601">
    <property type="component" value="Unassembled WGS sequence"/>
</dbReference>
<dbReference type="InterPro" id="IPR011022">
    <property type="entry name" value="Arrestin_C-like"/>
</dbReference>
<dbReference type="Pfam" id="PF00339">
    <property type="entry name" value="Arrestin_N"/>
    <property type="match status" value="1"/>
</dbReference>
<evidence type="ECO:0000256" key="2">
    <source>
        <dbReference type="SAM" id="MobiDB-lite"/>
    </source>
</evidence>
<dbReference type="InterPro" id="IPR014756">
    <property type="entry name" value="Ig_E-set"/>
</dbReference>
<organism evidence="4 5">
    <name type="scientific">Bursaphelenchus okinawaensis</name>
    <dbReference type="NCBI Taxonomy" id="465554"/>
    <lineage>
        <taxon>Eukaryota</taxon>
        <taxon>Metazoa</taxon>
        <taxon>Ecdysozoa</taxon>
        <taxon>Nematoda</taxon>
        <taxon>Chromadorea</taxon>
        <taxon>Rhabditida</taxon>
        <taxon>Tylenchina</taxon>
        <taxon>Tylenchomorpha</taxon>
        <taxon>Aphelenchoidea</taxon>
        <taxon>Aphelenchoididae</taxon>
        <taxon>Bursaphelenchus</taxon>
    </lineage>
</organism>
<comment type="caution">
    <text evidence="4">The sequence shown here is derived from an EMBL/GenBank/DDBJ whole genome shotgun (WGS) entry which is preliminary data.</text>
</comment>
<dbReference type="Pfam" id="PF02752">
    <property type="entry name" value="Arrestin_C"/>
    <property type="match status" value="1"/>
</dbReference>
<proteinExistence type="inferred from homology"/>
<feature type="region of interest" description="Disordered" evidence="2">
    <location>
        <begin position="366"/>
        <end position="418"/>
    </location>
</feature>
<feature type="domain" description="Arrestin C-terminal-like" evidence="3">
    <location>
        <begin position="190"/>
        <end position="329"/>
    </location>
</feature>
<accession>A0A811JV82</accession>
<keyword evidence="5" id="KW-1185">Reference proteome</keyword>
<dbReference type="InterPro" id="IPR050357">
    <property type="entry name" value="Arrestin_domain-protein"/>
</dbReference>
<dbReference type="Proteomes" id="UP000783686">
    <property type="component" value="Unassembled WGS sequence"/>
</dbReference>
<dbReference type="AlphaFoldDB" id="A0A811JV82"/>
<name>A0A811JV82_9BILA</name>
<dbReference type="GO" id="GO:0005737">
    <property type="term" value="C:cytoplasm"/>
    <property type="evidence" value="ECO:0007669"/>
    <property type="project" value="TreeGrafter"/>
</dbReference>
<dbReference type="PANTHER" id="PTHR11188">
    <property type="entry name" value="ARRESTIN DOMAIN CONTAINING PROTEIN"/>
    <property type="match status" value="1"/>
</dbReference>
<evidence type="ECO:0000313" key="4">
    <source>
        <dbReference type="EMBL" id="CAD5207210.1"/>
    </source>
</evidence>
<dbReference type="Gene3D" id="2.60.40.640">
    <property type="match status" value="2"/>
</dbReference>
<dbReference type="OrthoDB" id="2333384at2759"/>
<dbReference type="GO" id="GO:0015031">
    <property type="term" value="P:protein transport"/>
    <property type="evidence" value="ECO:0007669"/>
    <property type="project" value="TreeGrafter"/>
</dbReference>
<reference evidence="4" key="1">
    <citation type="submission" date="2020-09" db="EMBL/GenBank/DDBJ databases">
        <authorList>
            <person name="Kikuchi T."/>
        </authorList>
    </citation>
    <scope>NUCLEOTIDE SEQUENCE</scope>
    <source>
        <strain evidence="4">SH1</strain>
    </source>
</reference>
<dbReference type="EMBL" id="CAJFDH010000001">
    <property type="protein sequence ID" value="CAD5207210.1"/>
    <property type="molecule type" value="Genomic_DNA"/>
</dbReference>
<protein>
    <recommendedName>
        <fullName evidence="3">Arrestin C-terminal-like domain-containing protein</fullName>
    </recommendedName>
</protein>
<dbReference type="EMBL" id="CAJFCW020000001">
    <property type="protein sequence ID" value="CAG9084779.1"/>
    <property type="molecule type" value="Genomic_DNA"/>
</dbReference>
<dbReference type="PANTHER" id="PTHR11188:SF175">
    <property type="entry name" value="ARRESTIN C-TERMINAL-LIKE DOMAIN-CONTAINING PROTEIN"/>
    <property type="match status" value="1"/>
</dbReference>
<dbReference type="SUPFAM" id="SSF81296">
    <property type="entry name" value="E set domains"/>
    <property type="match status" value="2"/>
</dbReference>
<gene>
    <name evidence="4" type="ORF">BOKJ2_LOCUS1894</name>
</gene>
<dbReference type="InterPro" id="IPR014752">
    <property type="entry name" value="Arrestin-like_C"/>
</dbReference>
<evidence type="ECO:0000259" key="3">
    <source>
        <dbReference type="SMART" id="SM01017"/>
    </source>
</evidence>
<dbReference type="InterPro" id="IPR011021">
    <property type="entry name" value="Arrestin-like_N"/>
</dbReference>
<evidence type="ECO:0000313" key="5">
    <source>
        <dbReference type="Proteomes" id="UP000614601"/>
    </source>
</evidence>
<sequence>MASLIASEAKKLLQDIHPSELLSIVLDNSAGWVMAGTQVTGKVIVRPKESVKSNGIHIHFKGIAKTSWSSSEYLGAQHKGKKLIQRSGEVVYSNEELCLWKPQTSDKHLPMNEMILPFAFTVPHVCPPSFEGTDGHIRYTLKAVLSRPWFLDCKQYLSFTVLPYIDYAAHPSAFQPQTASGEKEFSGFFGKNAIKVTVTAPKLRYIPGETIDLNVQITNNSDKKISALKCEILQNANYIGTTFNDYRGNPIQVAQASGAAKDKKVTTIRKEHRHEFQNSMKGNFNHVFTVPLPSLVPTFNNCPVINVDYQLKIYIIIHNQLPVQIFLPIMIDTAVIQPNMPPKIQNQQQYYPQPVATSSSVDINPDGIYPMLPTAPPPDYNSLQPMPSDESNNEKRFSTVTDCSEPPPEYQPNYPSLK</sequence>
<evidence type="ECO:0000256" key="1">
    <source>
        <dbReference type="ARBA" id="ARBA00005298"/>
    </source>
</evidence>
<comment type="similarity">
    <text evidence="1">Belongs to the arrestin family.</text>
</comment>